<dbReference type="Gene3D" id="3.90.1720.10">
    <property type="entry name" value="endopeptidase domain like (from Nostoc punctiforme)"/>
    <property type="match status" value="1"/>
</dbReference>
<reference evidence="9 10" key="1">
    <citation type="journal article" date="2015" name="Stand. Genomic Sci.">
        <title>Genomic Encyclopedia of Bacterial and Archaeal Type Strains, Phase III: the genomes of soil and plant-associated and newly described type strains.</title>
        <authorList>
            <person name="Whitman W.B."/>
            <person name="Woyke T."/>
            <person name="Klenk H.P."/>
            <person name="Zhou Y."/>
            <person name="Lilburn T.G."/>
            <person name="Beck B.J."/>
            <person name="De Vos P."/>
            <person name="Vandamme P."/>
            <person name="Eisen J.A."/>
            <person name="Garrity G."/>
            <person name="Hugenholtz P."/>
            <person name="Kyrpides N.C."/>
        </authorList>
    </citation>
    <scope>NUCLEOTIDE SEQUENCE [LARGE SCALE GENOMIC DNA]</scope>
    <source>
        <strain evidence="9 10">CGMCC 1.10116</strain>
    </source>
</reference>
<name>A0A562QSS3_9BACI</name>
<dbReference type="InterPro" id="IPR001119">
    <property type="entry name" value="SLH_dom"/>
</dbReference>
<evidence type="ECO:0000256" key="5">
    <source>
        <dbReference type="ARBA" id="ARBA00022807"/>
    </source>
</evidence>
<keyword evidence="10" id="KW-1185">Reference proteome</keyword>
<dbReference type="GO" id="GO:0006508">
    <property type="term" value="P:proteolysis"/>
    <property type="evidence" value="ECO:0007669"/>
    <property type="project" value="UniProtKB-KW"/>
</dbReference>
<feature type="domain" description="SLH" evidence="7">
    <location>
        <begin position="292"/>
        <end position="347"/>
    </location>
</feature>
<keyword evidence="5" id="KW-0788">Thiol protease</keyword>
<evidence type="ECO:0000256" key="2">
    <source>
        <dbReference type="ARBA" id="ARBA00022670"/>
    </source>
</evidence>
<accession>A0A562QSS3</accession>
<dbReference type="AlphaFoldDB" id="A0A562QSS3"/>
<feature type="domain" description="NlpC/P60" evidence="8">
    <location>
        <begin position="26"/>
        <end position="148"/>
    </location>
</feature>
<dbReference type="SUPFAM" id="SSF54001">
    <property type="entry name" value="Cysteine proteinases"/>
    <property type="match status" value="1"/>
</dbReference>
<dbReference type="PANTHER" id="PTHR47053:SF1">
    <property type="entry name" value="MUREIN DD-ENDOPEPTIDASE MEPH-RELATED"/>
    <property type="match status" value="1"/>
</dbReference>
<dbReference type="InterPro" id="IPR038765">
    <property type="entry name" value="Papain-like_cys_pep_sf"/>
</dbReference>
<keyword evidence="2" id="KW-0645">Protease</keyword>
<dbReference type="InterPro" id="IPR051202">
    <property type="entry name" value="Peptidase_C40"/>
</dbReference>
<protein>
    <submittedName>
        <fullName evidence="9">S-layer family protein</fullName>
    </submittedName>
</protein>
<gene>
    <name evidence="9" type="ORF">IQ10_00243</name>
</gene>
<feature type="signal peptide" evidence="6">
    <location>
        <begin position="1"/>
        <end position="23"/>
    </location>
</feature>
<dbReference type="Pfam" id="PF00395">
    <property type="entry name" value="SLH"/>
    <property type="match status" value="3"/>
</dbReference>
<feature type="domain" description="SLH" evidence="7">
    <location>
        <begin position="231"/>
        <end position="290"/>
    </location>
</feature>
<evidence type="ECO:0000256" key="3">
    <source>
        <dbReference type="ARBA" id="ARBA00022729"/>
    </source>
</evidence>
<keyword evidence="4" id="KW-0378">Hydrolase</keyword>
<evidence type="ECO:0000256" key="1">
    <source>
        <dbReference type="ARBA" id="ARBA00007074"/>
    </source>
</evidence>
<dbReference type="EMBL" id="VLKZ01000001">
    <property type="protein sequence ID" value="TWI59821.1"/>
    <property type="molecule type" value="Genomic_DNA"/>
</dbReference>
<dbReference type="PROSITE" id="PS51272">
    <property type="entry name" value="SLH"/>
    <property type="match status" value="3"/>
</dbReference>
<keyword evidence="3 6" id="KW-0732">Signal</keyword>
<organism evidence="9 10">
    <name type="scientific">Halalkalibacter nanhaiisediminis</name>
    <dbReference type="NCBI Taxonomy" id="688079"/>
    <lineage>
        <taxon>Bacteria</taxon>
        <taxon>Bacillati</taxon>
        <taxon>Bacillota</taxon>
        <taxon>Bacilli</taxon>
        <taxon>Bacillales</taxon>
        <taxon>Bacillaceae</taxon>
        <taxon>Halalkalibacter</taxon>
    </lineage>
</organism>
<evidence type="ECO:0000256" key="4">
    <source>
        <dbReference type="ARBA" id="ARBA00022801"/>
    </source>
</evidence>
<evidence type="ECO:0000313" key="10">
    <source>
        <dbReference type="Proteomes" id="UP000315711"/>
    </source>
</evidence>
<evidence type="ECO:0000256" key="6">
    <source>
        <dbReference type="SAM" id="SignalP"/>
    </source>
</evidence>
<proteinExistence type="inferred from homology"/>
<sequence length="347" mass="37908">MLRKFIPMIVFALLFTTVIQTHTAEASTRDNVVSYAKEQLGVPYRFGGTTPSGFDCSGFIRYVMNQVGVSMPRTASEQYNTGRAIAKSDLKKGDLVFFETYKPGPSHSGIYVGDGKFIHASSSNGITISSVNDPYYWGSRYLGAKRVIKDETVEVAVKKAEPARVLGEGEYRDVLPTHWAFNEIKVLSKGNMITGYGDGLFAPNDKVTRAQIAALITRATSLPTSDGTTGYSDVPANHWSASSIAAMERAGYFSYIEGGSFNMNQPVTREEIAVLFAKAFDLVNAETLSASSASTFTDVDQSNWAYEEIHALQASGIVQGFDDGTYRPSGHVTRAEFSKILHTTLHH</sequence>
<evidence type="ECO:0000259" key="8">
    <source>
        <dbReference type="PROSITE" id="PS51935"/>
    </source>
</evidence>
<comment type="similarity">
    <text evidence="1">Belongs to the peptidase C40 family.</text>
</comment>
<dbReference type="InterPro" id="IPR000064">
    <property type="entry name" value="NLP_P60_dom"/>
</dbReference>
<dbReference type="GO" id="GO:0008234">
    <property type="term" value="F:cysteine-type peptidase activity"/>
    <property type="evidence" value="ECO:0007669"/>
    <property type="project" value="UniProtKB-KW"/>
</dbReference>
<dbReference type="PROSITE" id="PS51935">
    <property type="entry name" value="NLPC_P60"/>
    <property type="match status" value="1"/>
</dbReference>
<feature type="domain" description="SLH" evidence="7">
    <location>
        <begin position="167"/>
        <end position="230"/>
    </location>
</feature>
<dbReference type="Pfam" id="PF00877">
    <property type="entry name" value="NLPC_P60"/>
    <property type="match status" value="1"/>
</dbReference>
<evidence type="ECO:0000313" key="9">
    <source>
        <dbReference type="EMBL" id="TWI59821.1"/>
    </source>
</evidence>
<dbReference type="PANTHER" id="PTHR47053">
    <property type="entry name" value="MUREIN DD-ENDOPEPTIDASE MEPH-RELATED"/>
    <property type="match status" value="1"/>
</dbReference>
<dbReference type="Proteomes" id="UP000315711">
    <property type="component" value="Unassembled WGS sequence"/>
</dbReference>
<comment type="caution">
    <text evidence="9">The sequence shown here is derived from an EMBL/GenBank/DDBJ whole genome shotgun (WGS) entry which is preliminary data.</text>
</comment>
<feature type="chain" id="PRO_5039480172" evidence="6">
    <location>
        <begin position="24"/>
        <end position="347"/>
    </location>
</feature>
<evidence type="ECO:0000259" key="7">
    <source>
        <dbReference type="PROSITE" id="PS51272"/>
    </source>
</evidence>